<evidence type="ECO:0000313" key="2">
    <source>
        <dbReference type="Proteomes" id="UP001298424"/>
    </source>
</evidence>
<comment type="caution">
    <text evidence="1">The sequence shown here is derived from an EMBL/GenBank/DDBJ whole genome shotgun (WGS) entry which is preliminary data.</text>
</comment>
<protein>
    <submittedName>
        <fullName evidence="1">Glycosyltransferase family 52 protein</fullName>
    </submittedName>
</protein>
<organism evidence="1 2">
    <name type="scientific">Kingella pumchi</name>
    <dbReference type="NCBI Taxonomy" id="2779506"/>
    <lineage>
        <taxon>Bacteria</taxon>
        <taxon>Pseudomonadati</taxon>
        <taxon>Pseudomonadota</taxon>
        <taxon>Betaproteobacteria</taxon>
        <taxon>Neisseriales</taxon>
        <taxon>Neisseriaceae</taxon>
        <taxon>Kingella</taxon>
    </lineage>
</organism>
<dbReference type="Gene3D" id="3.30.370.20">
    <property type="match status" value="1"/>
</dbReference>
<dbReference type="Proteomes" id="UP001298424">
    <property type="component" value="Unassembled WGS sequence"/>
</dbReference>
<keyword evidence="2" id="KW-1185">Reference proteome</keyword>
<name>A0ABS9NM38_9NEIS</name>
<dbReference type="Pfam" id="PF07922">
    <property type="entry name" value="Glyco_transf_52"/>
    <property type="match status" value="1"/>
</dbReference>
<evidence type="ECO:0000313" key="1">
    <source>
        <dbReference type="EMBL" id="MCG6503863.1"/>
    </source>
</evidence>
<proteinExistence type="predicted"/>
<dbReference type="RefSeq" id="WP_238746496.1">
    <property type="nucleotide sequence ID" value="NZ_JAKOOW010000022.1"/>
</dbReference>
<dbReference type="InterPro" id="IPR012477">
    <property type="entry name" value="Glyco_transf_52"/>
</dbReference>
<accession>A0ABS9NM38</accession>
<sequence length="328" mass="37537">MNPAKLIICMTPLQALIARHLIRGRPHESFDLLMLCYKEADNAKFHHYFQAAAAHCRRARYVLIPPQKWRRELAMPRLLDGLDKHYRTVFAASIDNPHVQYPLNKLAFDTLETFDDGSGNLIPSSILYHNSRNPQRRLFNFLRRIRLQTEELRRLSCRHHTLYPGLPNIAAPTVPLDLWQSADGFRQPETPAGSSQTIRILLGQPTFADAAANITLADTLLRRFDIGRYFPHPREHYRVAGADYIDSPLIFEDYLLQELAAQPENRFEIYHLASSAALNVHAFPRTRITAVCPALPPFDGENYRTLYRLMAQMGMEIAELPAESIKAA</sequence>
<reference evidence="1 2" key="1">
    <citation type="submission" date="2022-02" db="EMBL/GenBank/DDBJ databases">
        <title>Genome sequence data of Kingella unionensis sp. nov. strain CICC 24913 (CCUG 75125).</title>
        <authorList>
            <person name="Xiao M."/>
        </authorList>
    </citation>
    <scope>NUCLEOTIDE SEQUENCE [LARGE SCALE GENOMIC DNA]</scope>
    <source>
        <strain evidence="1 2">CICC 24913</strain>
    </source>
</reference>
<dbReference type="EMBL" id="JAKOOW010000022">
    <property type="protein sequence ID" value="MCG6503863.1"/>
    <property type="molecule type" value="Genomic_DNA"/>
</dbReference>
<gene>
    <name evidence="1" type="ORF">MB824_05055</name>
</gene>